<dbReference type="STRING" id="1165861.A0A0L0VZS7"/>
<feature type="compositionally biased region" description="Polar residues" evidence="1">
    <location>
        <begin position="191"/>
        <end position="220"/>
    </location>
</feature>
<comment type="caution">
    <text evidence="2">The sequence shown here is derived from an EMBL/GenBank/DDBJ whole genome shotgun (WGS) entry which is preliminary data.</text>
</comment>
<name>A0A0L0VZS7_9BASI</name>
<feature type="compositionally biased region" description="Polar residues" evidence="1">
    <location>
        <begin position="375"/>
        <end position="395"/>
    </location>
</feature>
<accession>A0A0L0VZS7</accession>
<dbReference type="EMBL" id="AJIL01000011">
    <property type="protein sequence ID" value="KNF04717.1"/>
    <property type="molecule type" value="Genomic_DNA"/>
</dbReference>
<evidence type="ECO:0000313" key="2">
    <source>
        <dbReference type="EMBL" id="KNF04717.1"/>
    </source>
</evidence>
<feature type="region of interest" description="Disordered" evidence="1">
    <location>
        <begin position="191"/>
        <end position="602"/>
    </location>
</feature>
<dbReference type="PANTHER" id="PTHR43628">
    <property type="entry name" value="ACTIVATOR OF C KINASE PROTEIN 1-RELATED"/>
    <property type="match status" value="1"/>
</dbReference>
<dbReference type="InterPro" id="IPR011990">
    <property type="entry name" value="TPR-like_helical_dom_sf"/>
</dbReference>
<evidence type="ECO:0000313" key="3">
    <source>
        <dbReference type="Proteomes" id="UP000054564"/>
    </source>
</evidence>
<feature type="compositionally biased region" description="Polar residues" evidence="1">
    <location>
        <begin position="448"/>
        <end position="457"/>
    </location>
</feature>
<gene>
    <name evidence="2" type="ORF">PSTG_02200</name>
</gene>
<feature type="compositionally biased region" description="Low complexity" evidence="1">
    <location>
        <begin position="585"/>
        <end position="598"/>
    </location>
</feature>
<feature type="compositionally biased region" description="Low complexity" evidence="1">
    <location>
        <begin position="545"/>
        <end position="569"/>
    </location>
</feature>
<dbReference type="OrthoDB" id="2148946at2759"/>
<dbReference type="Proteomes" id="UP000054564">
    <property type="component" value="Unassembled WGS sequence"/>
</dbReference>
<protein>
    <recommendedName>
        <fullName evidence="4">HCP-like protein</fullName>
    </recommendedName>
</protein>
<dbReference type="InterPro" id="IPR006597">
    <property type="entry name" value="Sel1-like"/>
</dbReference>
<dbReference type="InterPro" id="IPR052945">
    <property type="entry name" value="Mitotic_Regulator"/>
</dbReference>
<feature type="region of interest" description="Disordered" evidence="1">
    <location>
        <begin position="117"/>
        <end position="149"/>
    </location>
</feature>
<feature type="compositionally biased region" description="Low complexity" evidence="1">
    <location>
        <begin position="342"/>
        <end position="358"/>
    </location>
</feature>
<dbReference type="Pfam" id="PF08238">
    <property type="entry name" value="Sel1"/>
    <property type="match status" value="4"/>
</dbReference>
<reference evidence="3" key="1">
    <citation type="submission" date="2014-03" db="EMBL/GenBank/DDBJ databases">
        <title>The Genome Sequence of Puccinia striiformis f. sp. tritici PST-78.</title>
        <authorList>
            <consortium name="The Broad Institute Genome Sequencing Platform"/>
            <person name="Cuomo C."/>
            <person name="Hulbert S."/>
            <person name="Chen X."/>
            <person name="Walker B."/>
            <person name="Young S.K."/>
            <person name="Zeng Q."/>
            <person name="Gargeya S."/>
            <person name="Fitzgerald M."/>
            <person name="Haas B."/>
            <person name="Abouelleil A."/>
            <person name="Alvarado L."/>
            <person name="Arachchi H.M."/>
            <person name="Berlin A.M."/>
            <person name="Chapman S.B."/>
            <person name="Goldberg J."/>
            <person name="Griggs A."/>
            <person name="Gujja S."/>
            <person name="Hansen M."/>
            <person name="Howarth C."/>
            <person name="Imamovic A."/>
            <person name="Larimer J."/>
            <person name="McCowan C."/>
            <person name="Montmayeur A."/>
            <person name="Murphy C."/>
            <person name="Neiman D."/>
            <person name="Pearson M."/>
            <person name="Priest M."/>
            <person name="Roberts A."/>
            <person name="Saif S."/>
            <person name="Shea T."/>
            <person name="Sisk P."/>
            <person name="Sykes S."/>
            <person name="Wortman J."/>
            <person name="Nusbaum C."/>
            <person name="Birren B."/>
        </authorList>
    </citation>
    <scope>NUCLEOTIDE SEQUENCE [LARGE SCALE GENOMIC DNA]</scope>
    <source>
        <strain evidence="3">race PST-78</strain>
    </source>
</reference>
<feature type="compositionally biased region" description="Polar residues" evidence="1">
    <location>
        <begin position="133"/>
        <end position="145"/>
    </location>
</feature>
<dbReference type="PANTHER" id="PTHR43628:SF1">
    <property type="entry name" value="CHITIN SYNTHASE REGULATORY FACTOR 2-RELATED"/>
    <property type="match status" value="1"/>
</dbReference>
<proteinExistence type="predicted"/>
<dbReference type="SMART" id="SM00671">
    <property type="entry name" value="SEL1"/>
    <property type="match status" value="3"/>
</dbReference>
<dbReference type="GO" id="GO:0010972">
    <property type="term" value="P:negative regulation of G2/M transition of mitotic cell cycle"/>
    <property type="evidence" value="ECO:0007669"/>
    <property type="project" value="TreeGrafter"/>
</dbReference>
<feature type="compositionally biased region" description="Polar residues" evidence="1">
    <location>
        <begin position="465"/>
        <end position="475"/>
    </location>
</feature>
<dbReference type="SUPFAM" id="SSF81901">
    <property type="entry name" value="HCP-like"/>
    <property type="match status" value="1"/>
</dbReference>
<dbReference type="AlphaFoldDB" id="A0A0L0VZS7"/>
<organism evidence="2 3">
    <name type="scientific">Puccinia striiformis f. sp. tritici PST-78</name>
    <dbReference type="NCBI Taxonomy" id="1165861"/>
    <lineage>
        <taxon>Eukaryota</taxon>
        <taxon>Fungi</taxon>
        <taxon>Dikarya</taxon>
        <taxon>Basidiomycota</taxon>
        <taxon>Pucciniomycotina</taxon>
        <taxon>Pucciniomycetes</taxon>
        <taxon>Pucciniales</taxon>
        <taxon>Pucciniaceae</taxon>
        <taxon>Puccinia</taxon>
    </lineage>
</organism>
<sequence length="796" mass="87722">MADKAQPQPARPGFRELADRTLSPLDKLVSQTRTLTNYNSNPLTINTANSNQLHQQQQPNSFSLTPITAEHPQQPLFNRNSDASFHTDDGPYSYQPPADHLDINAALASLSDSLRELDSTSLPSGPLRRPSTGRVNSSTATTQTPRIHIPSFYGDQESILTANSSHSNYQQQQQQEHLGNTQEVLGNNERQTWLSSQSTESESEYDAQSTRYASGLSTGSEDPFQYRQYEASRQSRDVLGGKSKPNTDIPASLKPAGRSSSNSPSRPSGPSDELDVEGSDRSNKKLSTNYSRPRREPSTTSDQASPTPPHSREMSPRDYPPQVSNHQTDPSTHKPGHAARLSIQSQSSIDTNSSSGSKRSWKKFFSRSKDEHESTTPQPSHTTTAHPPSSESNPDNLPAITFTQSRHDRDTYGNKLNPLNQDGHPQKGNIHQQRQYSADRPHVDFQTMPGQTTTYQHPQPHEALQPSQQHQQLTGQPRPGHRLSIYSLPPGDDPTMVAGEEETPRYASRSPVLFDTPSASGLPSPAVDYDDEEADPRSRHATNEPVRIQQQHQPQQVRIQAPQQQQQRQSMMGMPLHSAIAKAKASLANSGATTSSSTNKGQTAQDYLQAGITAHEQGDLERSAGLFERAAREGGGCGAGMLMWGLSLRHGWGCQVHEVRAFKWLQKAAESVIEDLDKAVVPPCNSKKSASSAVGKGEAKEKDAVAKSELVLAIYELGQCFMRGWGCKKDKQLAINYFELAAKLGDPDAQQELGFCYTNGKGTKKDLKLAAKYYRMAANQGIEMMGSQWIWKEKYN</sequence>
<dbReference type="Gene3D" id="1.25.40.10">
    <property type="entry name" value="Tetratricopeptide repeat domain"/>
    <property type="match status" value="1"/>
</dbReference>
<feature type="region of interest" description="Disordered" evidence="1">
    <location>
        <begin position="1"/>
        <end position="22"/>
    </location>
</feature>
<evidence type="ECO:0008006" key="4">
    <source>
        <dbReference type="Google" id="ProtNLM"/>
    </source>
</evidence>
<dbReference type="GO" id="GO:0032153">
    <property type="term" value="C:cell division site"/>
    <property type="evidence" value="ECO:0007669"/>
    <property type="project" value="TreeGrafter"/>
</dbReference>
<feature type="compositionally biased region" description="Low complexity" evidence="1">
    <location>
        <begin position="257"/>
        <end position="271"/>
    </location>
</feature>
<keyword evidence="3" id="KW-1185">Reference proteome</keyword>
<feature type="region of interest" description="Disordered" evidence="1">
    <location>
        <begin position="79"/>
        <end position="99"/>
    </location>
</feature>
<evidence type="ECO:0000256" key="1">
    <source>
        <dbReference type="SAM" id="MobiDB-lite"/>
    </source>
</evidence>